<protein>
    <submittedName>
        <fullName evidence="3">Uncharacterized protein</fullName>
    </submittedName>
</protein>
<evidence type="ECO:0000256" key="1">
    <source>
        <dbReference type="SAM" id="MobiDB-lite"/>
    </source>
</evidence>
<feature type="transmembrane region" description="Helical" evidence="2">
    <location>
        <begin position="475"/>
        <end position="493"/>
    </location>
</feature>
<keyword evidence="2" id="KW-1133">Transmembrane helix</keyword>
<keyword evidence="2" id="KW-0812">Transmembrane</keyword>
<feature type="transmembrane region" description="Helical" evidence="2">
    <location>
        <begin position="415"/>
        <end position="435"/>
    </location>
</feature>
<dbReference type="Proteomes" id="UP001176961">
    <property type="component" value="Unassembled WGS sequence"/>
</dbReference>
<evidence type="ECO:0000256" key="2">
    <source>
        <dbReference type="SAM" id="Phobius"/>
    </source>
</evidence>
<accession>A0AA36HDW2</accession>
<name>A0AA36HDW2_CYLNA</name>
<feature type="region of interest" description="Disordered" evidence="1">
    <location>
        <begin position="264"/>
        <end position="309"/>
    </location>
</feature>
<dbReference type="EMBL" id="CATQJL010000326">
    <property type="protein sequence ID" value="CAJ0608926.1"/>
    <property type="molecule type" value="Genomic_DNA"/>
</dbReference>
<proteinExistence type="predicted"/>
<reference evidence="3" key="1">
    <citation type="submission" date="2023-07" db="EMBL/GenBank/DDBJ databases">
        <authorList>
            <consortium name="CYATHOMIX"/>
        </authorList>
    </citation>
    <scope>NUCLEOTIDE SEQUENCE</scope>
    <source>
        <strain evidence="3">N/A</strain>
    </source>
</reference>
<sequence>MLSPESVEIILNWADCTVPQIIYGKVGFVATCADTLSVMIEENYPSELSVVMFGAPQKNVLFEKLCEAAAKYERHVHYEDVYYLTVNCKDKQEVIEFTDPGLDRTGGREMAIKRADLAILFYSALSLHSLHQLQTLNDDLKMKSNIPLRLICDSDECKDEEDGESTGIASVSEGYNSDAEGEGRIQRRNSMEKIRKASEDVEVAVEQGQQWASNIGPNCEFILLSSSKFNEARAFLEDIIRAIKRSHSPRGLSFIKRLRFHDKSSSGSCDKSSPQKSEQSDGSDASHDRKKTRSFSLSDPNSSKQVPESKLMDYVDAMDKHQKRSLLNLIREGVLTDECFININDTSIPERVQVPIPRVVEAMKKIESNALIMHREKPLSLRIFYAKHYSSASFQSQHRADLDVRSLSTGRFTMPVWYSVLFQIMTLGTFASHIWSQITNYADLQESLSLTVPTIILVVSSELNQIEKRIYATKAIQFILLWYTMILAIYANLYELNIYPALATVLTNGFGLMLFARIAEFFRRCRRTRNGTAIAAR</sequence>
<dbReference type="InterPro" id="IPR027417">
    <property type="entry name" value="P-loop_NTPase"/>
</dbReference>
<keyword evidence="2" id="KW-0472">Membrane</keyword>
<gene>
    <name evidence="3" type="ORF">CYNAS_LOCUS20909</name>
</gene>
<keyword evidence="4" id="KW-1185">Reference proteome</keyword>
<feature type="compositionally biased region" description="Polar residues" evidence="1">
    <location>
        <begin position="294"/>
        <end position="306"/>
    </location>
</feature>
<feature type="transmembrane region" description="Helical" evidence="2">
    <location>
        <begin position="499"/>
        <end position="519"/>
    </location>
</feature>
<dbReference type="PANTHER" id="PTHR36935:SF1">
    <property type="entry name" value="RAS FAMILY PROTEIN"/>
    <property type="match status" value="1"/>
</dbReference>
<dbReference type="AlphaFoldDB" id="A0AA36HDW2"/>
<organism evidence="3 4">
    <name type="scientific">Cylicocyclus nassatus</name>
    <name type="common">Nematode worm</name>
    <dbReference type="NCBI Taxonomy" id="53992"/>
    <lineage>
        <taxon>Eukaryota</taxon>
        <taxon>Metazoa</taxon>
        <taxon>Ecdysozoa</taxon>
        <taxon>Nematoda</taxon>
        <taxon>Chromadorea</taxon>
        <taxon>Rhabditida</taxon>
        <taxon>Rhabditina</taxon>
        <taxon>Rhabditomorpha</taxon>
        <taxon>Strongyloidea</taxon>
        <taxon>Strongylidae</taxon>
        <taxon>Cylicocyclus</taxon>
    </lineage>
</organism>
<feature type="compositionally biased region" description="Low complexity" evidence="1">
    <location>
        <begin position="265"/>
        <end position="277"/>
    </location>
</feature>
<dbReference type="PANTHER" id="PTHR36935">
    <property type="entry name" value="PROTEIN CBG00261"/>
    <property type="match status" value="1"/>
</dbReference>
<evidence type="ECO:0000313" key="3">
    <source>
        <dbReference type="EMBL" id="CAJ0608926.1"/>
    </source>
</evidence>
<dbReference type="CDD" id="cd00882">
    <property type="entry name" value="Ras_like_GTPase"/>
    <property type="match status" value="1"/>
</dbReference>
<evidence type="ECO:0000313" key="4">
    <source>
        <dbReference type="Proteomes" id="UP001176961"/>
    </source>
</evidence>
<comment type="caution">
    <text evidence="3">The sequence shown here is derived from an EMBL/GenBank/DDBJ whole genome shotgun (WGS) entry which is preliminary data.</text>
</comment>
<dbReference type="Gene3D" id="3.40.50.300">
    <property type="entry name" value="P-loop containing nucleotide triphosphate hydrolases"/>
    <property type="match status" value="1"/>
</dbReference>